<proteinExistence type="predicted"/>
<feature type="domain" description="Glycosyl transferase family 1" evidence="1">
    <location>
        <begin position="189"/>
        <end position="344"/>
    </location>
</feature>
<dbReference type="PANTHER" id="PTHR12526">
    <property type="entry name" value="GLYCOSYLTRANSFERASE"/>
    <property type="match status" value="1"/>
</dbReference>
<dbReference type="EMBL" id="LCQM01000001">
    <property type="protein sequence ID" value="KKW18100.1"/>
    <property type="molecule type" value="Genomic_DNA"/>
</dbReference>
<dbReference type="Proteomes" id="UP000034120">
    <property type="component" value="Unassembled WGS sequence"/>
</dbReference>
<dbReference type="Gene3D" id="3.40.50.2000">
    <property type="entry name" value="Glycogen Phosphorylase B"/>
    <property type="match status" value="2"/>
</dbReference>
<sequence>MTIFFVTSSRIPSERAYGYAIMKLCEEWGRAGHAVRLVVGDRKYGPQNDAWTYYGLERTFEIENLPASDLLGAGTTLSRLRFLFDLAGYALSLRRFRFPSDAVVYTREYLLGLVLPKKNLFIEMHTVPEGNFLLRRALLRARGIIAISAGVQGALVQIGVDKQKILVAHDGVDLAAFREAKRDKEVWREFGINPERTIVLYTGHFYEWKGADTLAKAARLLPKNVHVVLMGGIDEELAQFQKEYAGEHISILPHQPKTRIPMFIKSADVLVLPNSAKAEISRSHASPLKLFEYMASGVPIIASNVPSLREILTDEAAFFFNPDDEAGLASAIVDVLEKTETASKKAHFAYTKVHGYTWASRADSIAAFLRAQIAS</sequence>
<dbReference type="InterPro" id="IPR028098">
    <property type="entry name" value="Glyco_trans_4-like_N"/>
</dbReference>
<protein>
    <submittedName>
        <fullName evidence="3">Glycosyl transferase group 1</fullName>
    </submittedName>
</protein>
<evidence type="ECO:0000259" key="2">
    <source>
        <dbReference type="Pfam" id="PF13439"/>
    </source>
</evidence>
<name>A0A0G1WHN0_9BACT</name>
<dbReference type="SUPFAM" id="SSF53756">
    <property type="entry name" value="UDP-Glycosyltransferase/glycogen phosphorylase"/>
    <property type="match status" value="1"/>
</dbReference>
<feature type="domain" description="Glycosyltransferase subfamily 4-like N-terminal" evidence="2">
    <location>
        <begin position="21"/>
        <end position="175"/>
    </location>
</feature>
<gene>
    <name evidence="3" type="ORF">UY57_C0001G0010</name>
</gene>
<dbReference type="GO" id="GO:0016757">
    <property type="term" value="F:glycosyltransferase activity"/>
    <property type="evidence" value="ECO:0007669"/>
    <property type="project" value="InterPro"/>
</dbReference>
<reference evidence="3 4" key="1">
    <citation type="journal article" date="2015" name="Nature">
        <title>rRNA introns, odd ribosomes, and small enigmatic genomes across a large radiation of phyla.</title>
        <authorList>
            <person name="Brown C.T."/>
            <person name="Hug L.A."/>
            <person name="Thomas B.C."/>
            <person name="Sharon I."/>
            <person name="Castelle C.J."/>
            <person name="Singh A."/>
            <person name="Wilkins M.J."/>
            <person name="Williams K.H."/>
            <person name="Banfield J.F."/>
        </authorList>
    </citation>
    <scope>NUCLEOTIDE SEQUENCE [LARGE SCALE GENOMIC DNA]</scope>
</reference>
<dbReference type="InterPro" id="IPR001296">
    <property type="entry name" value="Glyco_trans_1"/>
</dbReference>
<evidence type="ECO:0000313" key="4">
    <source>
        <dbReference type="Proteomes" id="UP000034120"/>
    </source>
</evidence>
<organism evidence="3 4">
    <name type="scientific">Candidatus Kaiserbacteria bacterium GW2011_GWB1_50_17</name>
    <dbReference type="NCBI Taxonomy" id="1618673"/>
    <lineage>
        <taxon>Bacteria</taxon>
        <taxon>Candidatus Kaiseribacteriota</taxon>
    </lineage>
</organism>
<dbReference type="Pfam" id="PF00534">
    <property type="entry name" value="Glycos_transf_1"/>
    <property type="match status" value="1"/>
</dbReference>
<dbReference type="PANTHER" id="PTHR12526:SF622">
    <property type="entry name" value="GLYCOSYLTRANSFERASE (GROUP I)"/>
    <property type="match status" value="1"/>
</dbReference>
<evidence type="ECO:0000313" key="3">
    <source>
        <dbReference type="EMBL" id="KKW18100.1"/>
    </source>
</evidence>
<evidence type="ECO:0000259" key="1">
    <source>
        <dbReference type="Pfam" id="PF00534"/>
    </source>
</evidence>
<comment type="caution">
    <text evidence="3">The sequence shown here is derived from an EMBL/GenBank/DDBJ whole genome shotgun (WGS) entry which is preliminary data.</text>
</comment>
<keyword evidence="3" id="KW-0808">Transferase</keyword>
<dbReference type="AlphaFoldDB" id="A0A0G1WHN0"/>
<dbReference type="Pfam" id="PF13439">
    <property type="entry name" value="Glyco_transf_4"/>
    <property type="match status" value="1"/>
</dbReference>
<accession>A0A0G1WHN0</accession>